<evidence type="ECO:0000313" key="10">
    <source>
        <dbReference type="EMBL" id="EFJ43170.1"/>
    </source>
</evidence>
<evidence type="ECO:0000256" key="7">
    <source>
        <dbReference type="ARBA" id="ARBA00023157"/>
    </source>
</evidence>
<dbReference type="KEGG" id="vcn:VOLCADRAFT_30475"/>
<dbReference type="Gene3D" id="3.10.250.10">
    <property type="entry name" value="SRCR-like domain"/>
    <property type="match status" value="3"/>
</dbReference>
<keyword evidence="4" id="KW-0677">Repeat</keyword>
<evidence type="ECO:0000256" key="2">
    <source>
        <dbReference type="ARBA" id="ARBA00022692"/>
    </source>
</evidence>
<dbReference type="Pfam" id="PF00530">
    <property type="entry name" value="SRCR"/>
    <property type="match status" value="3"/>
</dbReference>
<dbReference type="FunFam" id="3.10.250.10:FF:000016">
    <property type="entry name" value="Scavenger receptor cysteine-rich protein type 12"/>
    <property type="match status" value="1"/>
</dbReference>
<evidence type="ECO:0000256" key="1">
    <source>
        <dbReference type="ARBA" id="ARBA00004167"/>
    </source>
</evidence>
<dbReference type="RefSeq" id="XP_002955745.1">
    <property type="nucleotide sequence ID" value="XM_002955699.1"/>
</dbReference>
<dbReference type="eggNOG" id="ENOG502QQ5W">
    <property type="taxonomic scope" value="Eukaryota"/>
</dbReference>
<evidence type="ECO:0000256" key="8">
    <source>
        <dbReference type="ARBA" id="ARBA00023180"/>
    </source>
</evidence>
<keyword evidence="2" id="KW-0812">Transmembrane</keyword>
<name>D8UAW2_VOLCA</name>
<accession>D8UAW2</accession>
<keyword evidence="7" id="KW-1015">Disulfide bond</keyword>
<dbReference type="PRINTS" id="PR00258">
    <property type="entry name" value="SPERACTRCPTR"/>
</dbReference>
<feature type="domain" description="SRCR" evidence="9">
    <location>
        <begin position="363"/>
        <end position="392"/>
    </location>
</feature>
<evidence type="ECO:0000313" key="11">
    <source>
        <dbReference type="Proteomes" id="UP000001058"/>
    </source>
</evidence>
<dbReference type="PANTHER" id="PTHR48071">
    <property type="entry name" value="SRCR DOMAIN-CONTAINING PROTEIN"/>
    <property type="match status" value="1"/>
</dbReference>
<feature type="domain" description="SRCR" evidence="9">
    <location>
        <begin position="117"/>
        <end position="231"/>
    </location>
</feature>
<dbReference type="SMART" id="SM00202">
    <property type="entry name" value="SR"/>
    <property type="match status" value="3"/>
</dbReference>
<organism evidence="11">
    <name type="scientific">Volvox carteri f. nagariensis</name>
    <dbReference type="NCBI Taxonomy" id="3068"/>
    <lineage>
        <taxon>Eukaryota</taxon>
        <taxon>Viridiplantae</taxon>
        <taxon>Chlorophyta</taxon>
        <taxon>core chlorophytes</taxon>
        <taxon>Chlorophyceae</taxon>
        <taxon>CS clade</taxon>
        <taxon>Chlamydomonadales</taxon>
        <taxon>Volvocaceae</taxon>
        <taxon>Volvox</taxon>
    </lineage>
</organism>
<protein>
    <recommendedName>
        <fullName evidence="9">SRCR domain-containing protein</fullName>
    </recommendedName>
</protein>
<dbReference type="PROSITE" id="PS50287">
    <property type="entry name" value="SRCR_2"/>
    <property type="match status" value="4"/>
</dbReference>
<proteinExistence type="predicted"/>
<dbReference type="STRING" id="3068.D8UAW2"/>
<dbReference type="AlphaFoldDB" id="D8UAW2"/>
<dbReference type="Proteomes" id="UP000001058">
    <property type="component" value="Unassembled WGS sequence"/>
</dbReference>
<keyword evidence="3" id="KW-0732">Signal</keyword>
<dbReference type="InterPro" id="IPR036772">
    <property type="entry name" value="SRCR-like_dom_sf"/>
</dbReference>
<evidence type="ECO:0000256" key="6">
    <source>
        <dbReference type="ARBA" id="ARBA00023136"/>
    </source>
</evidence>
<dbReference type="InParanoid" id="D8UAW2"/>
<reference evidence="10 11" key="1">
    <citation type="journal article" date="2010" name="Science">
        <title>Genomic analysis of organismal complexity in the multicellular green alga Volvox carteri.</title>
        <authorList>
            <person name="Prochnik S.E."/>
            <person name="Umen J."/>
            <person name="Nedelcu A.M."/>
            <person name="Hallmann A."/>
            <person name="Miller S.M."/>
            <person name="Nishii I."/>
            <person name="Ferris P."/>
            <person name="Kuo A."/>
            <person name="Mitros T."/>
            <person name="Fritz-Laylin L.K."/>
            <person name="Hellsten U."/>
            <person name="Chapman J."/>
            <person name="Simakov O."/>
            <person name="Rensing S.A."/>
            <person name="Terry A."/>
            <person name="Pangilinan J."/>
            <person name="Kapitonov V."/>
            <person name="Jurka J."/>
            <person name="Salamov A."/>
            <person name="Shapiro H."/>
            <person name="Schmutz J."/>
            <person name="Grimwood J."/>
            <person name="Lindquist E."/>
            <person name="Lucas S."/>
            <person name="Grigoriev I.V."/>
            <person name="Schmitt R."/>
            <person name="Kirk D."/>
            <person name="Rokhsar D.S."/>
        </authorList>
    </citation>
    <scope>NUCLEOTIDE SEQUENCE [LARGE SCALE GENOMIC DNA]</scope>
    <source>
        <strain evidence="11">f. Nagariensis / Eve</strain>
    </source>
</reference>
<evidence type="ECO:0000256" key="4">
    <source>
        <dbReference type="ARBA" id="ARBA00022737"/>
    </source>
</evidence>
<feature type="domain" description="SRCR" evidence="9">
    <location>
        <begin position="10"/>
        <end position="95"/>
    </location>
</feature>
<feature type="domain" description="SRCR" evidence="9">
    <location>
        <begin position="241"/>
        <end position="355"/>
    </location>
</feature>
<evidence type="ECO:0000256" key="3">
    <source>
        <dbReference type="ARBA" id="ARBA00022729"/>
    </source>
</evidence>
<dbReference type="EMBL" id="GL378375">
    <property type="protein sequence ID" value="EFJ43170.1"/>
    <property type="molecule type" value="Genomic_DNA"/>
</dbReference>
<evidence type="ECO:0000256" key="5">
    <source>
        <dbReference type="ARBA" id="ARBA00022989"/>
    </source>
</evidence>
<keyword evidence="6" id="KW-0472">Membrane</keyword>
<dbReference type="GO" id="GO:0016020">
    <property type="term" value="C:membrane"/>
    <property type="evidence" value="ECO:0007669"/>
    <property type="project" value="UniProtKB-SubCell"/>
</dbReference>
<gene>
    <name evidence="10" type="ORF">VOLCADRAFT_30475</name>
</gene>
<sequence>DATLTETEEVRLVGGSKPGEGIVQVWFNGSWGYINQNQWNWRSTRVACRELGFICNSTSFMQFPLLVLPPTGLDMPIFLSWVQCIGNETRLLDCPATVWSGTYSKGGFSAVQGLRRVRLVGANSSLEGRVEVFGYEAPGGVSQWGTIYDDGWDDLAANVVCRSLGWLTGRALTSSGYIYGQGGLPLLWKRPMIVTDVDCTGTETSLLECPSSGLGQLYGNDYSQTAGVVCRNDPLPMTGSVRLLYGATPAEGRLQIFYNNTWGYINEFPESGWQPYPLLWDDMDSTVICRTLGFRSGIARSGRGWSGSYENVPIWLSGLTCFGNETSLLDCLPENQFHPLFNVPAAHMHMYVRCAENISDGQLRLFGKMSPNRGRLEVAFNGAWGVVDSGGW</sequence>
<dbReference type="GeneID" id="9614451"/>
<dbReference type="SUPFAM" id="SSF56487">
    <property type="entry name" value="SRCR-like"/>
    <property type="match status" value="4"/>
</dbReference>
<dbReference type="InterPro" id="IPR001190">
    <property type="entry name" value="SRCR"/>
</dbReference>
<dbReference type="OrthoDB" id="540863at2759"/>
<feature type="non-terminal residue" evidence="10">
    <location>
        <position position="392"/>
    </location>
</feature>
<feature type="non-terminal residue" evidence="10">
    <location>
        <position position="1"/>
    </location>
</feature>
<dbReference type="PANTHER" id="PTHR48071:SF18">
    <property type="entry name" value="DELETED IN MALIGNANT BRAIN TUMORS 1 PROTEIN-RELATED"/>
    <property type="match status" value="1"/>
</dbReference>
<keyword evidence="11" id="KW-1185">Reference proteome</keyword>
<comment type="subcellular location">
    <subcellularLocation>
        <location evidence="1">Membrane</location>
        <topology evidence="1">Single-pass membrane protein</topology>
    </subcellularLocation>
</comment>
<evidence type="ECO:0000259" key="9">
    <source>
        <dbReference type="PROSITE" id="PS50287"/>
    </source>
</evidence>
<keyword evidence="5" id="KW-1133">Transmembrane helix</keyword>
<keyword evidence="8" id="KW-0325">Glycoprotein</keyword>